<organism evidence="1 2">
    <name type="scientific">Litoreibacter janthinus</name>
    <dbReference type="NCBI Taxonomy" id="670154"/>
    <lineage>
        <taxon>Bacteria</taxon>
        <taxon>Pseudomonadati</taxon>
        <taxon>Pseudomonadota</taxon>
        <taxon>Alphaproteobacteria</taxon>
        <taxon>Rhodobacterales</taxon>
        <taxon>Roseobacteraceae</taxon>
        <taxon>Litoreibacter</taxon>
    </lineage>
</organism>
<accession>A0A1I6HRW5</accession>
<dbReference type="RefSeq" id="WP_090219025.1">
    <property type="nucleotide sequence ID" value="NZ_FOYO01000001.1"/>
</dbReference>
<evidence type="ECO:0000313" key="1">
    <source>
        <dbReference type="EMBL" id="SFR57163.1"/>
    </source>
</evidence>
<dbReference type="EMBL" id="FOYO01000001">
    <property type="protein sequence ID" value="SFR57163.1"/>
    <property type="molecule type" value="Genomic_DNA"/>
</dbReference>
<gene>
    <name evidence="1" type="ORF">SAMN04488002_3321</name>
</gene>
<proteinExistence type="predicted"/>
<name>A0A1I6HRW5_9RHOB</name>
<evidence type="ECO:0000313" key="2">
    <source>
        <dbReference type="Proteomes" id="UP000199658"/>
    </source>
</evidence>
<dbReference type="Proteomes" id="UP000199658">
    <property type="component" value="Unassembled WGS sequence"/>
</dbReference>
<dbReference type="AlphaFoldDB" id="A0A1I6HRW5"/>
<protein>
    <submittedName>
        <fullName evidence="1">Uncharacterized protein</fullName>
    </submittedName>
</protein>
<dbReference type="STRING" id="670154.SAMN04488002_3321"/>
<reference evidence="2" key="1">
    <citation type="submission" date="2016-10" db="EMBL/GenBank/DDBJ databases">
        <authorList>
            <person name="Varghese N."/>
            <person name="Submissions S."/>
        </authorList>
    </citation>
    <scope>NUCLEOTIDE SEQUENCE [LARGE SCALE GENOMIC DNA]</scope>
    <source>
        <strain evidence="2">DSM 26921</strain>
    </source>
</reference>
<sequence>MKVRFRGPSFVLGSNHANGVKKDDHVFSRADVVFEEKLTPETVSGVIGRQKFILLCKTGGMASHGAVYFLAATKNRQLDGICATNFSHEYWAAIVERMRCVSWEDGNLIFQDELGRSIGDYIGVQEQSLVESQHSFSELEAKGVCYLPRRRMGAGEYQIRHPSCEISLRNLGYPSARASHAPDGRVWYQNAPSVATLRSIVAEPKLGQLHLDRVVELYDRILRLLVEFDNSLPSGDLRIEDAKEQLNILVSAAKQYYTEFFFLHDTYDYLLENVARQAAACSPKMKTAVVDKLLQSSQVVGHFVERREFPRVEKGAFSADPITSLPQLSLLEETFSSQKLGNAWLKENFLEEDFTSREHQEQFEDLFLYAVRFFVAKERRFLMNKCLYSRISWLLRCFFPSLQSLKRNRNVLDIPEIASFVAEVASNANGRG</sequence>
<keyword evidence="2" id="KW-1185">Reference proteome</keyword>